<gene>
    <name evidence="5" type="ORF">Vqi01_58240</name>
</gene>
<evidence type="ECO:0000259" key="4">
    <source>
        <dbReference type="Pfam" id="PF07859"/>
    </source>
</evidence>
<sequence length="328" mass="35248">MPLHPQVKAHLDRLAAVNFGSLHTVSPEQARAGARRLTAASVGEPEKVAEVCNRVAATEAGEVPMRVYRPIGVPMGGPALPVVVFFHGGGYVLGDLDSHDGLARALSNGSQSVVVSVDYPLAPENKFPAPINAGYAATKWVADNAGELCVDPARLAVAGDSAGGNLAAVVTLKARAAEQPHIGFQLLVYPDLDFRRTNQSISEFAGKYGNIPREAQEWFMNHYITTEDDKLHPFVSPLLQPDLSGLPPAFIITAEYDALRDEGEEYGQRLAAAGVPVTVKRYDGMIHEFLRHPFDDAKVAIGDATAALRDFFDPVATPADQAWAEDHH</sequence>
<dbReference type="SUPFAM" id="SSF53474">
    <property type="entry name" value="alpha/beta-Hydrolases"/>
    <property type="match status" value="1"/>
</dbReference>
<evidence type="ECO:0000256" key="2">
    <source>
        <dbReference type="ARBA" id="ARBA00022801"/>
    </source>
</evidence>
<dbReference type="InterPro" id="IPR002168">
    <property type="entry name" value="Lipase_GDXG_HIS_AS"/>
</dbReference>
<dbReference type="InterPro" id="IPR033140">
    <property type="entry name" value="Lipase_GDXG_put_SER_AS"/>
</dbReference>
<reference evidence="5 6" key="1">
    <citation type="submission" date="2021-01" db="EMBL/GenBank/DDBJ databases">
        <title>Whole genome shotgun sequence of Verrucosispora qiuiae NBRC 106684.</title>
        <authorList>
            <person name="Komaki H."/>
            <person name="Tamura T."/>
        </authorList>
    </citation>
    <scope>NUCLEOTIDE SEQUENCE [LARGE SCALE GENOMIC DNA]</scope>
    <source>
        <strain evidence="5 6">NBRC 106684</strain>
    </source>
</reference>
<dbReference type="Gene3D" id="3.40.50.1820">
    <property type="entry name" value="alpha/beta hydrolase"/>
    <property type="match status" value="1"/>
</dbReference>
<dbReference type="PROSITE" id="PS01173">
    <property type="entry name" value="LIPASE_GDXG_HIS"/>
    <property type="match status" value="1"/>
</dbReference>
<dbReference type="PANTHER" id="PTHR48081">
    <property type="entry name" value="AB HYDROLASE SUPERFAMILY PROTEIN C4A8.06C"/>
    <property type="match status" value="1"/>
</dbReference>
<protein>
    <submittedName>
        <fullName evidence="5">Alpha/beta hydrolase</fullName>
    </submittedName>
</protein>
<name>A0ABQ4JJ88_9ACTN</name>
<keyword evidence="2 5" id="KW-0378">Hydrolase</keyword>
<evidence type="ECO:0000313" key="5">
    <source>
        <dbReference type="EMBL" id="GIJ30662.1"/>
    </source>
</evidence>
<dbReference type="Proteomes" id="UP000653076">
    <property type="component" value="Unassembled WGS sequence"/>
</dbReference>
<dbReference type="PROSITE" id="PS01174">
    <property type="entry name" value="LIPASE_GDXG_SER"/>
    <property type="match status" value="1"/>
</dbReference>
<organism evidence="5 6">
    <name type="scientific">Micromonospora qiuiae</name>
    <dbReference type="NCBI Taxonomy" id="502268"/>
    <lineage>
        <taxon>Bacteria</taxon>
        <taxon>Bacillati</taxon>
        <taxon>Actinomycetota</taxon>
        <taxon>Actinomycetes</taxon>
        <taxon>Micromonosporales</taxon>
        <taxon>Micromonosporaceae</taxon>
        <taxon>Micromonospora</taxon>
    </lineage>
</organism>
<dbReference type="EMBL" id="BOPC01000129">
    <property type="protein sequence ID" value="GIJ30662.1"/>
    <property type="molecule type" value="Genomic_DNA"/>
</dbReference>
<feature type="domain" description="Alpha/beta hydrolase fold-3" evidence="4">
    <location>
        <begin position="83"/>
        <end position="290"/>
    </location>
</feature>
<evidence type="ECO:0000313" key="6">
    <source>
        <dbReference type="Proteomes" id="UP000653076"/>
    </source>
</evidence>
<dbReference type="InterPro" id="IPR013094">
    <property type="entry name" value="AB_hydrolase_3"/>
</dbReference>
<dbReference type="PANTHER" id="PTHR48081:SF8">
    <property type="entry name" value="ALPHA_BETA HYDROLASE FOLD-3 DOMAIN-CONTAINING PROTEIN-RELATED"/>
    <property type="match status" value="1"/>
</dbReference>
<evidence type="ECO:0000256" key="1">
    <source>
        <dbReference type="ARBA" id="ARBA00010515"/>
    </source>
</evidence>
<proteinExistence type="inferred from homology"/>
<comment type="similarity">
    <text evidence="1">Belongs to the 'GDXG' lipolytic enzyme family.</text>
</comment>
<keyword evidence="6" id="KW-1185">Reference proteome</keyword>
<dbReference type="Pfam" id="PF07859">
    <property type="entry name" value="Abhydrolase_3"/>
    <property type="match status" value="1"/>
</dbReference>
<accession>A0ABQ4JJ88</accession>
<comment type="caution">
    <text evidence="5">The sequence shown here is derived from an EMBL/GenBank/DDBJ whole genome shotgun (WGS) entry which is preliminary data.</text>
</comment>
<dbReference type="InterPro" id="IPR050300">
    <property type="entry name" value="GDXG_lipolytic_enzyme"/>
</dbReference>
<feature type="active site" evidence="3">
    <location>
        <position position="161"/>
    </location>
</feature>
<evidence type="ECO:0000256" key="3">
    <source>
        <dbReference type="PROSITE-ProRule" id="PRU10038"/>
    </source>
</evidence>
<dbReference type="GO" id="GO:0016787">
    <property type="term" value="F:hydrolase activity"/>
    <property type="evidence" value="ECO:0007669"/>
    <property type="project" value="UniProtKB-KW"/>
</dbReference>
<dbReference type="InterPro" id="IPR029058">
    <property type="entry name" value="AB_hydrolase_fold"/>
</dbReference>